<dbReference type="InterPro" id="IPR011701">
    <property type="entry name" value="MFS"/>
</dbReference>
<evidence type="ECO:0000256" key="5">
    <source>
        <dbReference type="ARBA" id="ARBA00023136"/>
    </source>
</evidence>
<dbReference type="Gene3D" id="1.20.1250.20">
    <property type="entry name" value="MFS general substrate transporter like domains"/>
    <property type="match status" value="2"/>
</dbReference>
<dbReference type="PANTHER" id="PTHR23506">
    <property type="entry name" value="GH10249P"/>
    <property type="match status" value="1"/>
</dbReference>
<dbReference type="InterPro" id="IPR050930">
    <property type="entry name" value="MFS_Vesicular_Transporter"/>
</dbReference>
<feature type="transmembrane region" description="Helical" evidence="6">
    <location>
        <begin position="154"/>
        <end position="178"/>
    </location>
</feature>
<feature type="transmembrane region" description="Helical" evidence="6">
    <location>
        <begin position="14"/>
        <end position="35"/>
    </location>
</feature>
<dbReference type="Pfam" id="PF07690">
    <property type="entry name" value="MFS_1"/>
    <property type="match status" value="2"/>
</dbReference>
<keyword evidence="8" id="KW-1185">Reference proteome</keyword>
<dbReference type="Proteomes" id="UP001530293">
    <property type="component" value="Unassembled WGS sequence"/>
</dbReference>
<dbReference type="GO" id="GO:0016020">
    <property type="term" value="C:membrane"/>
    <property type="evidence" value="ECO:0007669"/>
    <property type="project" value="UniProtKB-SubCell"/>
</dbReference>
<keyword evidence="5 6" id="KW-0472">Membrane</keyword>
<feature type="transmembrane region" description="Helical" evidence="6">
    <location>
        <begin position="387"/>
        <end position="409"/>
    </location>
</feature>
<dbReference type="SUPFAM" id="SSF103473">
    <property type="entry name" value="MFS general substrate transporter"/>
    <property type="match status" value="1"/>
</dbReference>
<keyword evidence="3 6" id="KW-0812">Transmembrane</keyword>
<evidence type="ECO:0008006" key="9">
    <source>
        <dbReference type="Google" id="ProtNLM"/>
    </source>
</evidence>
<accession>A0ABD3LZ04</accession>
<dbReference type="EMBL" id="JALLBG020000301">
    <property type="protein sequence ID" value="KAL3756602.1"/>
    <property type="molecule type" value="Genomic_DNA"/>
</dbReference>
<comment type="subcellular location">
    <subcellularLocation>
        <location evidence="1">Membrane</location>
        <topology evidence="1">Multi-pass membrane protein</topology>
    </subcellularLocation>
</comment>
<feature type="transmembrane region" description="Helical" evidence="6">
    <location>
        <begin position="335"/>
        <end position="353"/>
    </location>
</feature>
<feature type="transmembrane region" description="Helical" evidence="6">
    <location>
        <begin position="47"/>
        <end position="67"/>
    </location>
</feature>
<evidence type="ECO:0000256" key="3">
    <source>
        <dbReference type="ARBA" id="ARBA00022692"/>
    </source>
</evidence>
<dbReference type="InterPro" id="IPR036259">
    <property type="entry name" value="MFS_trans_sf"/>
</dbReference>
<keyword evidence="4 6" id="KW-1133">Transmembrane helix</keyword>
<feature type="transmembrane region" description="Helical" evidence="6">
    <location>
        <begin position="365"/>
        <end position="381"/>
    </location>
</feature>
<sequence length="495" mass="54223">MSSSGSNRSERRRLLGLAFIAIMANGSYTTIAPILPLEMDKYYISEVYVSIVFLAFTFGSLLAPALFAGYFEKLGRIHIISYCMVGMSIMFWCLGHVFDMADTLSAWNNNDNSHYELVVSGFIFIIQFALGAFYAMITTGYYSLASLAFVEKEVAMSVVESSVGIGHIVGPIVGSVLYDEQGYQFVYISGVALSMLAAAFVSWRFLVPIFEGKATDIVVGDAEIDVERCKSVDSSKSEKHLSDSSASDDDELNSECSRSVESAEREIVTGYQSMNIQMIQDDKPAKRLSALSLLEFPVILLAACSICWAMVTWAFLEPLLAKQLDNAFNVGNKGIGIIFSLTSIVYVPATLLVQYIPSSIGRRKTIFISLLLTPIVVLLVGSNSLPLVVVGVGLLGLIPAPVWVMLLPWMQDETVTLFPDPDTKLKANDLIASIYNSFMTLGKVVGYTIGSLSSGFARTTQTVALLISVHSILFYFGTRERKTSHRIQAFQSTLC</sequence>
<protein>
    <recommendedName>
        <fullName evidence="9">Major facilitator superfamily (MFS) profile domain-containing protein</fullName>
    </recommendedName>
</protein>
<name>A0ABD3LZ04_9STRA</name>
<organism evidence="7 8">
    <name type="scientific">Discostella pseudostelligera</name>
    <dbReference type="NCBI Taxonomy" id="259834"/>
    <lineage>
        <taxon>Eukaryota</taxon>
        <taxon>Sar</taxon>
        <taxon>Stramenopiles</taxon>
        <taxon>Ochrophyta</taxon>
        <taxon>Bacillariophyta</taxon>
        <taxon>Coscinodiscophyceae</taxon>
        <taxon>Thalassiosirophycidae</taxon>
        <taxon>Stephanodiscales</taxon>
        <taxon>Stephanodiscaceae</taxon>
        <taxon>Discostella</taxon>
    </lineage>
</organism>
<comment type="caution">
    <text evidence="7">The sequence shown here is derived from an EMBL/GenBank/DDBJ whole genome shotgun (WGS) entry which is preliminary data.</text>
</comment>
<evidence type="ECO:0000256" key="2">
    <source>
        <dbReference type="ARBA" id="ARBA00022448"/>
    </source>
</evidence>
<evidence type="ECO:0000313" key="8">
    <source>
        <dbReference type="Proteomes" id="UP001530293"/>
    </source>
</evidence>
<feature type="transmembrane region" description="Helical" evidence="6">
    <location>
        <begin position="79"/>
        <end position="98"/>
    </location>
</feature>
<reference evidence="7 8" key="1">
    <citation type="submission" date="2024-10" db="EMBL/GenBank/DDBJ databases">
        <title>Updated reference genomes for cyclostephanoid diatoms.</title>
        <authorList>
            <person name="Roberts W.R."/>
            <person name="Alverson A.J."/>
        </authorList>
    </citation>
    <scope>NUCLEOTIDE SEQUENCE [LARGE SCALE GENOMIC DNA]</scope>
    <source>
        <strain evidence="7 8">AJA232-27</strain>
    </source>
</reference>
<evidence type="ECO:0000256" key="4">
    <source>
        <dbReference type="ARBA" id="ARBA00022989"/>
    </source>
</evidence>
<gene>
    <name evidence="7" type="ORF">ACHAWU_010410</name>
</gene>
<feature type="transmembrane region" description="Helical" evidence="6">
    <location>
        <begin position="118"/>
        <end position="142"/>
    </location>
</feature>
<evidence type="ECO:0000256" key="6">
    <source>
        <dbReference type="SAM" id="Phobius"/>
    </source>
</evidence>
<proteinExistence type="predicted"/>
<evidence type="ECO:0000313" key="7">
    <source>
        <dbReference type="EMBL" id="KAL3756602.1"/>
    </source>
</evidence>
<evidence type="ECO:0000256" key="1">
    <source>
        <dbReference type="ARBA" id="ARBA00004141"/>
    </source>
</evidence>
<feature type="transmembrane region" description="Helical" evidence="6">
    <location>
        <begin position="184"/>
        <end position="206"/>
    </location>
</feature>
<keyword evidence="2" id="KW-0813">Transport</keyword>
<dbReference type="PANTHER" id="PTHR23506:SF23">
    <property type="entry name" value="GH10249P"/>
    <property type="match status" value="1"/>
</dbReference>
<feature type="transmembrane region" description="Helical" evidence="6">
    <location>
        <begin position="455"/>
        <end position="476"/>
    </location>
</feature>
<feature type="transmembrane region" description="Helical" evidence="6">
    <location>
        <begin position="293"/>
        <end position="315"/>
    </location>
</feature>
<dbReference type="AlphaFoldDB" id="A0ABD3LZ04"/>